<sequence>MSGHIVSIGEALVDMIEVSDPEHATSGVAPAHTQPHYMAAWGGSPMNVAVGAARLGSRVEFAGSFAADALGGKLKAFLVDQGIGVDLSVDVKEINTTIAMTSFVNAEPQYAFYASPASYGFLPPATANRQQIASAALVHTGSLVVLEDVTYETLTECFRVATGIKTFDPNVRPRMVSNWDDYRRRLGLLINQSDFVKFSLEDIEAAYPNQSADSVAWAALDGPTQAVLVTRGGAPVTLYSHDQQTEIALPGTFPVVDTTGGGDATMAAIVHQLASNGLPGDHDTWQTVVRHALRVAGIVTSRRGGAIAMPSADEVRAAGGAI</sequence>
<reference evidence="7 8" key="1">
    <citation type="submission" date="2018-02" db="EMBL/GenBank/DDBJ databases">
        <title>Complete genome of the streamlined marine actinobacterium Pontimonas salivibrio CL-TW6 adapted to coastal planktonic lifestype.</title>
        <authorList>
            <person name="Cho B.C."/>
            <person name="Hardies S.C."/>
            <person name="Jang G.I."/>
            <person name="Hwang C.Y."/>
        </authorList>
    </citation>
    <scope>NUCLEOTIDE SEQUENCE [LARGE SCALE GENOMIC DNA]</scope>
    <source>
        <strain evidence="7 8">CL-TW6</strain>
    </source>
</reference>
<dbReference type="KEGG" id="psai:C3B54_111010"/>
<accession>A0A2L2BQQ0</accession>
<dbReference type="AlphaFoldDB" id="A0A2L2BQQ0"/>
<keyword evidence="4 7" id="KW-0418">Kinase</keyword>
<dbReference type="InterPro" id="IPR029056">
    <property type="entry name" value="Ribokinase-like"/>
</dbReference>
<dbReference type="InterPro" id="IPR050306">
    <property type="entry name" value="PfkB_Carbo_kinase"/>
</dbReference>
<evidence type="ECO:0000256" key="2">
    <source>
        <dbReference type="ARBA" id="ARBA00022679"/>
    </source>
</evidence>
<proteinExistence type="inferred from homology"/>
<evidence type="ECO:0000313" key="7">
    <source>
        <dbReference type="EMBL" id="AVG23978.1"/>
    </source>
</evidence>
<protein>
    <submittedName>
        <fullName evidence="7">Ribokinase-like protein</fullName>
    </submittedName>
</protein>
<dbReference type="InterPro" id="IPR011611">
    <property type="entry name" value="PfkB_dom"/>
</dbReference>
<comment type="similarity">
    <text evidence="1">Belongs to the carbohydrate kinase PfkB family.</text>
</comment>
<evidence type="ECO:0000313" key="8">
    <source>
        <dbReference type="Proteomes" id="UP000243077"/>
    </source>
</evidence>
<gene>
    <name evidence="7" type="ORF">C3B54_111010</name>
</gene>
<keyword evidence="8" id="KW-1185">Reference proteome</keyword>
<dbReference type="SUPFAM" id="SSF53613">
    <property type="entry name" value="Ribokinase-like"/>
    <property type="match status" value="1"/>
</dbReference>
<name>A0A2L2BQQ0_9MICO</name>
<dbReference type="OrthoDB" id="9795789at2"/>
<dbReference type="PROSITE" id="PS00584">
    <property type="entry name" value="PFKB_KINASES_2"/>
    <property type="match status" value="1"/>
</dbReference>
<dbReference type="InterPro" id="IPR002173">
    <property type="entry name" value="Carboh/pur_kinase_PfkB_CS"/>
</dbReference>
<evidence type="ECO:0000256" key="3">
    <source>
        <dbReference type="ARBA" id="ARBA00022741"/>
    </source>
</evidence>
<dbReference type="EMBL" id="CP026923">
    <property type="protein sequence ID" value="AVG23978.1"/>
    <property type="molecule type" value="Genomic_DNA"/>
</dbReference>
<evidence type="ECO:0000256" key="5">
    <source>
        <dbReference type="ARBA" id="ARBA00022840"/>
    </source>
</evidence>
<dbReference type="GO" id="GO:0016301">
    <property type="term" value="F:kinase activity"/>
    <property type="evidence" value="ECO:0007669"/>
    <property type="project" value="UniProtKB-KW"/>
</dbReference>
<dbReference type="Proteomes" id="UP000243077">
    <property type="component" value="Chromosome"/>
</dbReference>
<keyword evidence="2" id="KW-0808">Transferase</keyword>
<dbReference type="Pfam" id="PF00294">
    <property type="entry name" value="PfkB"/>
    <property type="match status" value="1"/>
</dbReference>
<keyword evidence="3" id="KW-0547">Nucleotide-binding</keyword>
<dbReference type="Gene3D" id="3.40.1190.20">
    <property type="match status" value="1"/>
</dbReference>
<keyword evidence="5" id="KW-0067">ATP-binding</keyword>
<evidence type="ECO:0000256" key="1">
    <source>
        <dbReference type="ARBA" id="ARBA00010688"/>
    </source>
</evidence>
<feature type="domain" description="Carbohydrate kinase PfkB" evidence="6">
    <location>
        <begin position="4"/>
        <end position="310"/>
    </location>
</feature>
<dbReference type="RefSeq" id="WP_104913517.1">
    <property type="nucleotide sequence ID" value="NZ_CP026923.1"/>
</dbReference>
<dbReference type="PANTHER" id="PTHR43085">
    <property type="entry name" value="HEXOKINASE FAMILY MEMBER"/>
    <property type="match status" value="1"/>
</dbReference>
<dbReference type="GO" id="GO:0005524">
    <property type="term" value="F:ATP binding"/>
    <property type="evidence" value="ECO:0007669"/>
    <property type="project" value="UniProtKB-KW"/>
</dbReference>
<evidence type="ECO:0000256" key="4">
    <source>
        <dbReference type="ARBA" id="ARBA00022777"/>
    </source>
</evidence>
<evidence type="ECO:0000259" key="6">
    <source>
        <dbReference type="Pfam" id="PF00294"/>
    </source>
</evidence>
<organism evidence="7 8">
    <name type="scientific">Pontimonas salivibrio</name>
    <dbReference type="NCBI Taxonomy" id="1159327"/>
    <lineage>
        <taxon>Bacteria</taxon>
        <taxon>Bacillati</taxon>
        <taxon>Actinomycetota</taxon>
        <taxon>Actinomycetes</taxon>
        <taxon>Micrococcales</taxon>
        <taxon>Microbacteriaceae</taxon>
        <taxon>Pontimonas</taxon>
    </lineage>
</organism>
<dbReference type="PANTHER" id="PTHR43085:SF1">
    <property type="entry name" value="PSEUDOURIDINE KINASE-RELATED"/>
    <property type="match status" value="1"/>
</dbReference>